<dbReference type="EMBL" id="KN880462">
    <property type="protein sequence ID" value="KIY70883.1"/>
    <property type="molecule type" value="Genomic_DNA"/>
</dbReference>
<reference evidence="1 2" key="1">
    <citation type="journal article" date="2015" name="Fungal Genet. Biol.">
        <title>Evolution of novel wood decay mechanisms in Agaricales revealed by the genome sequences of Fistulina hepatica and Cylindrobasidium torrendii.</title>
        <authorList>
            <person name="Floudas D."/>
            <person name="Held B.W."/>
            <person name="Riley R."/>
            <person name="Nagy L.G."/>
            <person name="Koehler G."/>
            <person name="Ransdell A.S."/>
            <person name="Younus H."/>
            <person name="Chow J."/>
            <person name="Chiniquy J."/>
            <person name="Lipzen A."/>
            <person name="Tritt A."/>
            <person name="Sun H."/>
            <person name="Haridas S."/>
            <person name="LaButti K."/>
            <person name="Ohm R.A."/>
            <person name="Kues U."/>
            <person name="Blanchette R.A."/>
            <person name="Grigoriev I.V."/>
            <person name="Minto R.E."/>
            <person name="Hibbett D.S."/>
        </authorList>
    </citation>
    <scope>NUCLEOTIDE SEQUENCE [LARGE SCALE GENOMIC DNA]</scope>
    <source>
        <strain evidence="1 2">FP15055 ss-10</strain>
    </source>
</reference>
<evidence type="ECO:0000313" key="1">
    <source>
        <dbReference type="EMBL" id="KIY70883.1"/>
    </source>
</evidence>
<accession>A0A0D7BK21</accession>
<proteinExistence type="predicted"/>
<protein>
    <submittedName>
        <fullName evidence="1">Uncharacterized protein</fullName>
    </submittedName>
</protein>
<dbReference type="AlphaFoldDB" id="A0A0D7BK21"/>
<keyword evidence="2" id="KW-1185">Reference proteome</keyword>
<organism evidence="1 2">
    <name type="scientific">Cylindrobasidium torrendii FP15055 ss-10</name>
    <dbReference type="NCBI Taxonomy" id="1314674"/>
    <lineage>
        <taxon>Eukaryota</taxon>
        <taxon>Fungi</taxon>
        <taxon>Dikarya</taxon>
        <taxon>Basidiomycota</taxon>
        <taxon>Agaricomycotina</taxon>
        <taxon>Agaricomycetes</taxon>
        <taxon>Agaricomycetidae</taxon>
        <taxon>Agaricales</taxon>
        <taxon>Marasmiineae</taxon>
        <taxon>Physalacriaceae</taxon>
        <taxon>Cylindrobasidium</taxon>
    </lineage>
</organism>
<name>A0A0D7BK21_9AGAR</name>
<sequence>MTVAPRRWRHGKFEIPACWTGLRMRCPYEYRTFTLTVPLAIVGNGRISIMLNYFRFKCSDCKNTLRILDCVSKAKRSTRVSSATSFRRAGIVRVGYRGHYR</sequence>
<dbReference type="Proteomes" id="UP000054007">
    <property type="component" value="Unassembled WGS sequence"/>
</dbReference>
<gene>
    <name evidence="1" type="ORF">CYLTODRAFT_166096</name>
</gene>
<evidence type="ECO:0000313" key="2">
    <source>
        <dbReference type="Proteomes" id="UP000054007"/>
    </source>
</evidence>